<dbReference type="Proteomes" id="UP000606499">
    <property type="component" value="Unassembled WGS sequence"/>
</dbReference>
<gene>
    <name evidence="13 15" type="primary">gmk</name>
    <name evidence="15" type="ORF">H8S45_08860</name>
</gene>
<evidence type="ECO:0000256" key="10">
    <source>
        <dbReference type="ARBA" id="ARBA00022840"/>
    </source>
</evidence>
<evidence type="ECO:0000256" key="2">
    <source>
        <dbReference type="ARBA" id="ARBA00004496"/>
    </source>
</evidence>
<dbReference type="AlphaFoldDB" id="A0A923RW40"/>
<keyword evidence="16" id="KW-1185">Reference proteome</keyword>
<evidence type="ECO:0000256" key="4">
    <source>
        <dbReference type="ARBA" id="ARBA00012961"/>
    </source>
</evidence>
<sequence>MNKGTLYVFTGPSGAGKGTLLSRLMAEDDRLFYSISATTRAPRSGETDGVQYYFLTRADFERKIAQNAFLEHARYVDNYYGTLEAPVNEKLAEGYDVILEIEVQGAMQVHQKRPDAVMVFIAPPSFEELAARLRGRGTEDEEKVRKRLETAKEELKSRDRFDYVVVNDEIDRAVRELQGILAARRT</sequence>
<dbReference type="SMART" id="SM00072">
    <property type="entry name" value="GuKc"/>
    <property type="match status" value="1"/>
</dbReference>
<dbReference type="EC" id="2.7.4.8" evidence="4 13"/>
<dbReference type="PANTHER" id="PTHR23117">
    <property type="entry name" value="GUANYLATE KINASE-RELATED"/>
    <property type="match status" value="1"/>
</dbReference>
<name>A0A923RW40_9FIRM</name>
<dbReference type="InterPro" id="IPR020590">
    <property type="entry name" value="Guanylate_kinase_CS"/>
</dbReference>
<evidence type="ECO:0000256" key="1">
    <source>
        <dbReference type="ARBA" id="ARBA00003531"/>
    </source>
</evidence>
<evidence type="ECO:0000256" key="6">
    <source>
        <dbReference type="ARBA" id="ARBA00022490"/>
    </source>
</evidence>
<dbReference type="Gene3D" id="3.30.63.10">
    <property type="entry name" value="Guanylate Kinase phosphate binding domain"/>
    <property type="match status" value="1"/>
</dbReference>
<dbReference type="CDD" id="cd00071">
    <property type="entry name" value="GMPK"/>
    <property type="match status" value="1"/>
</dbReference>
<evidence type="ECO:0000313" key="16">
    <source>
        <dbReference type="Proteomes" id="UP000606499"/>
    </source>
</evidence>
<evidence type="ECO:0000256" key="9">
    <source>
        <dbReference type="ARBA" id="ARBA00022777"/>
    </source>
</evidence>
<dbReference type="PANTHER" id="PTHR23117:SF13">
    <property type="entry name" value="GUANYLATE KINASE"/>
    <property type="match status" value="1"/>
</dbReference>
<dbReference type="FunFam" id="3.40.50.300:FF:000855">
    <property type="entry name" value="Guanylate kinase"/>
    <property type="match status" value="1"/>
</dbReference>
<keyword evidence="7 13" id="KW-0808">Transferase</keyword>
<evidence type="ECO:0000256" key="5">
    <source>
        <dbReference type="ARBA" id="ARBA00016296"/>
    </source>
</evidence>
<dbReference type="FunFam" id="3.30.63.10:FF:000002">
    <property type="entry name" value="Guanylate kinase 1"/>
    <property type="match status" value="1"/>
</dbReference>
<dbReference type="InterPro" id="IPR008145">
    <property type="entry name" value="GK/Ca_channel_bsu"/>
</dbReference>
<evidence type="ECO:0000256" key="12">
    <source>
        <dbReference type="ARBA" id="ARBA00048594"/>
    </source>
</evidence>
<keyword evidence="8 13" id="KW-0547">Nucleotide-binding</keyword>
<protein>
    <recommendedName>
        <fullName evidence="5 13">Guanylate kinase</fullName>
        <ecNumber evidence="4 13">2.7.4.8</ecNumber>
    </recommendedName>
    <alternativeName>
        <fullName evidence="11 13">GMP kinase</fullName>
    </alternativeName>
</protein>
<keyword evidence="6 13" id="KW-0963">Cytoplasm</keyword>
<dbReference type="EMBL" id="JACOPL010000007">
    <property type="protein sequence ID" value="MBC5725564.1"/>
    <property type="molecule type" value="Genomic_DNA"/>
</dbReference>
<evidence type="ECO:0000259" key="14">
    <source>
        <dbReference type="PROSITE" id="PS50052"/>
    </source>
</evidence>
<dbReference type="PROSITE" id="PS50052">
    <property type="entry name" value="GUANYLATE_KINASE_2"/>
    <property type="match status" value="1"/>
</dbReference>
<dbReference type="GO" id="GO:0005524">
    <property type="term" value="F:ATP binding"/>
    <property type="evidence" value="ECO:0007669"/>
    <property type="project" value="UniProtKB-UniRule"/>
</dbReference>
<feature type="domain" description="Guanylate kinase-like" evidence="14">
    <location>
        <begin position="4"/>
        <end position="182"/>
    </location>
</feature>
<evidence type="ECO:0000256" key="13">
    <source>
        <dbReference type="HAMAP-Rule" id="MF_00328"/>
    </source>
</evidence>
<evidence type="ECO:0000256" key="8">
    <source>
        <dbReference type="ARBA" id="ARBA00022741"/>
    </source>
</evidence>
<reference evidence="15" key="1">
    <citation type="submission" date="2020-08" db="EMBL/GenBank/DDBJ databases">
        <title>Genome public.</title>
        <authorList>
            <person name="Liu C."/>
            <person name="Sun Q."/>
        </authorList>
    </citation>
    <scope>NUCLEOTIDE SEQUENCE</scope>
    <source>
        <strain evidence="15">NSJ-28</strain>
    </source>
</reference>
<dbReference type="Gene3D" id="3.40.50.300">
    <property type="entry name" value="P-loop containing nucleotide triphosphate hydrolases"/>
    <property type="match status" value="1"/>
</dbReference>
<dbReference type="InterPro" id="IPR017665">
    <property type="entry name" value="Guanylate_kinase"/>
</dbReference>
<feature type="binding site" evidence="13">
    <location>
        <begin position="11"/>
        <end position="18"/>
    </location>
    <ligand>
        <name>ATP</name>
        <dbReference type="ChEBI" id="CHEBI:30616"/>
    </ligand>
</feature>
<evidence type="ECO:0000313" key="15">
    <source>
        <dbReference type="EMBL" id="MBC5725564.1"/>
    </source>
</evidence>
<comment type="subcellular location">
    <subcellularLocation>
        <location evidence="2 13">Cytoplasm</location>
    </subcellularLocation>
</comment>
<dbReference type="Pfam" id="PF00625">
    <property type="entry name" value="Guanylate_kin"/>
    <property type="match status" value="1"/>
</dbReference>
<evidence type="ECO:0000256" key="11">
    <source>
        <dbReference type="ARBA" id="ARBA00030128"/>
    </source>
</evidence>
<keyword evidence="10 13" id="KW-0067">ATP-binding</keyword>
<dbReference type="NCBIfam" id="TIGR03263">
    <property type="entry name" value="guanyl_kin"/>
    <property type="match status" value="1"/>
</dbReference>
<dbReference type="InterPro" id="IPR008144">
    <property type="entry name" value="Guanylate_kin-like_dom"/>
</dbReference>
<dbReference type="PROSITE" id="PS00856">
    <property type="entry name" value="GUANYLATE_KINASE_1"/>
    <property type="match status" value="1"/>
</dbReference>
<evidence type="ECO:0000256" key="3">
    <source>
        <dbReference type="ARBA" id="ARBA00005790"/>
    </source>
</evidence>
<dbReference type="InterPro" id="IPR027417">
    <property type="entry name" value="P-loop_NTPase"/>
</dbReference>
<proteinExistence type="inferred from homology"/>
<comment type="caution">
    <text evidence="15">The sequence shown here is derived from an EMBL/GenBank/DDBJ whole genome shotgun (WGS) entry which is preliminary data.</text>
</comment>
<comment type="function">
    <text evidence="1 13">Essential for recycling GMP and indirectly, cGMP.</text>
</comment>
<keyword evidence="9 13" id="KW-0418">Kinase</keyword>
<evidence type="ECO:0000256" key="7">
    <source>
        <dbReference type="ARBA" id="ARBA00022679"/>
    </source>
</evidence>
<dbReference type="HAMAP" id="MF_00328">
    <property type="entry name" value="Guanylate_kinase"/>
    <property type="match status" value="1"/>
</dbReference>
<accession>A0A923RW40</accession>
<comment type="similarity">
    <text evidence="3 13">Belongs to the guanylate kinase family.</text>
</comment>
<organism evidence="15 16">
    <name type="scientific">Agathobaculum faecis</name>
    <dbReference type="NCBI Taxonomy" id="2763013"/>
    <lineage>
        <taxon>Bacteria</taxon>
        <taxon>Bacillati</taxon>
        <taxon>Bacillota</taxon>
        <taxon>Clostridia</taxon>
        <taxon>Eubacteriales</taxon>
        <taxon>Butyricicoccaceae</taxon>
        <taxon>Agathobaculum</taxon>
    </lineage>
</organism>
<dbReference type="SUPFAM" id="SSF52540">
    <property type="entry name" value="P-loop containing nucleoside triphosphate hydrolases"/>
    <property type="match status" value="1"/>
</dbReference>
<dbReference type="GO" id="GO:0004385">
    <property type="term" value="F:GMP kinase activity"/>
    <property type="evidence" value="ECO:0007669"/>
    <property type="project" value="UniProtKB-UniRule"/>
</dbReference>
<dbReference type="RefSeq" id="WP_054326666.1">
    <property type="nucleotide sequence ID" value="NZ_JACOPL010000007.1"/>
</dbReference>
<comment type="catalytic activity">
    <reaction evidence="12 13">
        <text>GMP + ATP = GDP + ADP</text>
        <dbReference type="Rhea" id="RHEA:20780"/>
        <dbReference type="ChEBI" id="CHEBI:30616"/>
        <dbReference type="ChEBI" id="CHEBI:58115"/>
        <dbReference type="ChEBI" id="CHEBI:58189"/>
        <dbReference type="ChEBI" id="CHEBI:456216"/>
        <dbReference type="EC" id="2.7.4.8"/>
    </reaction>
</comment>
<dbReference type="GO" id="GO:0005829">
    <property type="term" value="C:cytosol"/>
    <property type="evidence" value="ECO:0007669"/>
    <property type="project" value="TreeGrafter"/>
</dbReference>